<dbReference type="GO" id="GO:0016787">
    <property type="term" value="F:hydrolase activity"/>
    <property type="evidence" value="ECO:0007669"/>
    <property type="project" value="UniProtKB-KW"/>
</dbReference>
<keyword evidence="3" id="KW-0732">Signal</keyword>
<organism evidence="6">
    <name type="scientific">Chlorella variabilis</name>
    <name type="common">Green alga</name>
    <dbReference type="NCBI Taxonomy" id="554065"/>
    <lineage>
        <taxon>Eukaryota</taxon>
        <taxon>Viridiplantae</taxon>
        <taxon>Chlorophyta</taxon>
        <taxon>core chlorophytes</taxon>
        <taxon>Trebouxiophyceae</taxon>
        <taxon>Chlorellales</taxon>
        <taxon>Chlorellaceae</taxon>
        <taxon>Chlorella clade</taxon>
        <taxon>Chlorella</taxon>
    </lineage>
</organism>
<protein>
    <recommendedName>
        <fullName evidence="4">Choloylglycine hydrolase/NAAA C-terminal domain-containing protein</fullName>
    </recommendedName>
</protein>
<evidence type="ECO:0000256" key="3">
    <source>
        <dbReference type="SAM" id="SignalP"/>
    </source>
</evidence>
<dbReference type="GeneID" id="17352850"/>
<dbReference type="EMBL" id="GL433851">
    <property type="protein sequence ID" value="EFN53454.1"/>
    <property type="molecule type" value="Genomic_DNA"/>
</dbReference>
<dbReference type="Gene3D" id="3.60.60.10">
    <property type="entry name" value="Penicillin V Acylase, Chain A"/>
    <property type="match status" value="1"/>
</dbReference>
<keyword evidence="2" id="KW-0378">Hydrolase</keyword>
<dbReference type="eggNOG" id="ENOG502S95C">
    <property type="taxonomic scope" value="Eukaryota"/>
</dbReference>
<evidence type="ECO:0000313" key="5">
    <source>
        <dbReference type="EMBL" id="EFN53454.1"/>
    </source>
</evidence>
<proteinExistence type="inferred from homology"/>
<sequence length="502" mass="54661">MNTRAFALPVLGLLALAAWTAHACSSASYADGNKVVSARNMDFASLPPLALSWVPSGVNNPFIPVTGTNTYSTLGRSYKRKYNYVCISPARKLMFDAAALVFPLIKQVSIKNWPGVCNDGVNSAGLGMSLQWQLDTPGVPAYNKSQPGPAIDQGDVLQYILAMFGTVAELKAAFNNGLQITWNPLFRPASIIGFKKPYVPCHYGVWDRYNQSLVLEFGPNGLNVFTNTLGVFTNNPLFPQQMQYYNAWTTKITSPPYSVPPLNPTIHGTTFYPPPGSYNSSDRFTRLAVLKYAAGRAPWHAATDPISPGFALKSSSNPALITALDLIQSVYLPKGVDDSGGTGPKETDWTIFTTLRDHTKAVYYWRVANSPRWSKVSLRRVDWATLRSQKKVGARLMVGYPEWADDNAPLAATVPRARVQARRSVRVSAAASQSAPESTCDLECPLLRGAPGKTSCVHPGRPVSSACADCPRKSRMAAMAKSKCVHPGRPISQACPDCPRRK</sequence>
<feature type="chain" id="PRO_5003156406" description="Choloylglycine hydrolase/NAAA C-terminal domain-containing protein" evidence="3">
    <location>
        <begin position="24"/>
        <end position="502"/>
    </location>
</feature>
<feature type="domain" description="Choloylglycine hydrolase/NAAA C-terminal" evidence="4">
    <location>
        <begin position="24"/>
        <end position="380"/>
    </location>
</feature>
<dbReference type="InParanoid" id="E1ZKX1"/>
<dbReference type="RefSeq" id="XP_005845556.1">
    <property type="nucleotide sequence ID" value="XM_005845494.1"/>
</dbReference>
<evidence type="ECO:0000259" key="4">
    <source>
        <dbReference type="Pfam" id="PF02275"/>
    </source>
</evidence>
<evidence type="ECO:0000256" key="2">
    <source>
        <dbReference type="ARBA" id="ARBA00022801"/>
    </source>
</evidence>
<evidence type="ECO:0000256" key="1">
    <source>
        <dbReference type="ARBA" id="ARBA00006625"/>
    </source>
</evidence>
<comment type="similarity">
    <text evidence="1">Belongs to the peptidase C59 family.</text>
</comment>
<feature type="signal peptide" evidence="3">
    <location>
        <begin position="1"/>
        <end position="23"/>
    </location>
</feature>
<dbReference type="OrthoDB" id="439983at2759"/>
<dbReference type="Proteomes" id="UP000008141">
    <property type="component" value="Unassembled WGS sequence"/>
</dbReference>
<dbReference type="InterPro" id="IPR029055">
    <property type="entry name" value="Ntn_hydrolases_N"/>
</dbReference>
<dbReference type="Pfam" id="PF02275">
    <property type="entry name" value="CBAH"/>
    <property type="match status" value="1"/>
</dbReference>
<dbReference type="AlphaFoldDB" id="E1ZKX1"/>
<evidence type="ECO:0000313" key="6">
    <source>
        <dbReference type="Proteomes" id="UP000008141"/>
    </source>
</evidence>
<dbReference type="InterPro" id="IPR029132">
    <property type="entry name" value="CBAH/NAAA_C"/>
</dbReference>
<dbReference type="InterPro" id="IPR052193">
    <property type="entry name" value="Peptidase_C59"/>
</dbReference>
<keyword evidence="6" id="KW-1185">Reference proteome</keyword>
<dbReference type="PANTHER" id="PTHR35527">
    <property type="entry name" value="CHOLOYLGLYCINE HYDROLASE"/>
    <property type="match status" value="1"/>
</dbReference>
<dbReference type="SUPFAM" id="SSF56235">
    <property type="entry name" value="N-terminal nucleophile aminohydrolases (Ntn hydrolases)"/>
    <property type="match status" value="1"/>
</dbReference>
<gene>
    <name evidence="5" type="ORF">CHLNCDRAFT_58529</name>
</gene>
<name>E1ZKX1_CHLVA</name>
<reference evidence="5 6" key="1">
    <citation type="journal article" date="2010" name="Plant Cell">
        <title>The Chlorella variabilis NC64A genome reveals adaptation to photosymbiosis, coevolution with viruses, and cryptic sex.</title>
        <authorList>
            <person name="Blanc G."/>
            <person name="Duncan G."/>
            <person name="Agarkova I."/>
            <person name="Borodovsky M."/>
            <person name="Gurnon J."/>
            <person name="Kuo A."/>
            <person name="Lindquist E."/>
            <person name="Lucas S."/>
            <person name="Pangilinan J."/>
            <person name="Polle J."/>
            <person name="Salamov A."/>
            <person name="Terry A."/>
            <person name="Yamada T."/>
            <person name="Dunigan D.D."/>
            <person name="Grigoriev I.V."/>
            <person name="Claverie J.M."/>
            <person name="Van Etten J.L."/>
        </authorList>
    </citation>
    <scope>NUCLEOTIDE SEQUENCE [LARGE SCALE GENOMIC DNA]</scope>
    <source>
        <strain evidence="5 6">NC64A</strain>
    </source>
</reference>
<accession>E1ZKX1</accession>
<dbReference type="PANTHER" id="PTHR35527:SF2">
    <property type="entry name" value="HYDROLASE"/>
    <property type="match status" value="1"/>
</dbReference>
<dbReference type="KEGG" id="cvr:CHLNCDRAFT_58529"/>